<protein>
    <recommendedName>
        <fullName evidence="2">THIF-type NAD/FAD binding fold domain-containing protein</fullName>
    </recommendedName>
</protein>
<dbReference type="Gene3D" id="3.40.50.720">
    <property type="entry name" value="NAD(P)-binding Rossmann-like Domain"/>
    <property type="match status" value="1"/>
</dbReference>
<dbReference type="GO" id="GO:0008641">
    <property type="term" value="F:ubiquitin-like modifier activating enzyme activity"/>
    <property type="evidence" value="ECO:0007669"/>
    <property type="project" value="InterPro"/>
</dbReference>
<dbReference type="VEuPathDB" id="AmoebaDB:NF0081790"/>
<gene>
    <name evidence="3" type="ORF">FDP41_001332</name>
</gene>
<dbReference type="InterPro" id="IPR045886">
    <property type="entry name" value="ThiF/MoeB/HesA"/>
</dbReference>
<dbReference type="InterPro" id="IPR000594">
    <property type="entry name" value="ThiF_NAD_FAD-bd"/>
</dbReference>
<dbReference type="GO" id="GO:0061503">
    <property type="term" value="F:tRNA threonylcarbamoyladenosine dehydratase"/>
    <property type="evidence" value="ECO:0007669"/>
    <property type="project" value="TreeGrafter"/>
</dbReference>
<reference evidence="3 4" key="1">
    <citation type="journal article" date="2019" name="Sci. Rep.">
        <title>Nanopore sequencing improves the draft genome of the human pathogenic amoeba Naegleria fowleri.</title>
        <authorList>
            <person name="Liechti N."/>
            <person name="Schurch N."/>
            <person name="Bruggmann R."/>
            <person name="Wittwer M."/>
        </authorList>
    </citation>
    <scope>NUCLEOTIDE SEQUENCE [LARGE SCALE GENOMIC DNA]</scope>
    <source>
        <strain evidence="3 4">ATCC 30894</strain>
    </source>
</reference>
<feature type="region of interest" description="Disordered" evidence="1">
    <location>
        <begin position="1"/>
        <end position="26"/>
    </location>
</feature>
<feature type="compositionally biased region" description="Low complexity" evidence="1">
    <location>
        <begin position="1"/>
        <end position="13"/>
    </location>
</feature>
<dbReference type="GO" id="GO:0061504">
    <property type="term" value="P:cyclic threonylcarbamoyladenosine biosynthetic process"/>
    <property type="evidence" value="ECO:0007669"/>
    <property type="project" value="TreeGrafter"/>
</dbReference>
<dbReference type="PANTHER" id="PTHR43267">
    <property type="entry name" value="TRNA THREONYLCARBAMOYLADENOSINE DEHYDRATASE"/>
    <property type="match status" value="1"/>
</dbReference>
<name>A0A6A5BZ85_NAEFO</name>
<feature type="domain" description="THIF-type NAD/FAD binding fold" evidence="2">
    <location>
        <begin position="151"/>
        <end position="287"/>
    </location>
</feature>
<dbReference type="InterPro" id="IPR035985">
    <property type="entry name" value="Ubiquitin-activating_enz"/>
</dbReference>
<dbReference type="EMBL" id="VFQX01000023">
    <property type="protein sequence ID" value="KAF0979664.1"/>
    <property type="molecule type" value="Genomic_DNA"/>
</dbReference>
<dbReference type="AlphaFoldDB" id="A0A6A5BZ85"/>
<dbReference type="OrthoDB" id="10265862at2759"/>
<comment type="caution">
    <text evidence="3">The sequence shown here is derived from an EMBL/GenBank/DDBJ whole genome shotgun (WGS) entry which is preliminary data.</text>
</comment>
<evidence type="ECO:0000313" key="3">
    <source>
        <dbReference type="EMBL" id="KAF0979664.1"/>
    </source>
</evidence>
<sequence length="422" mass="47945">MQMSSTSTNSSPSHVESLKQEDSQPSSSCLYETLKQRVCTTMLNPIHTTSADPIFFRLANEQDRESFSQLLSLRADCLVLDTILSQLKELIKLENPSPTLTQEETNQFINEKLNGRPQEEYGVWVYYPWKNTLIHLLDEKEFIRVRTIRNLYKITQEELELLKTKKIGVVGLSAGHAVTLTMAMERGCGELRLVDFDHLELTNMNRLRTRVHELGISKAIITKREIAEIDPFLKVTFFNESLSHENISTFIGSGENQLDLIVDECDNFPVKVLLRKECRKLGIPVVMEASDRGLLDVERYDLDQTYPILHGRVPKEFLDLKEFTPEQAKKLLFSFLDPVEASERGLESFLEIGKSITTWPQLASDVNLGGSVCAMAARMVLLNQGIKSQRTYVDVPNIINPTTFNIVKKGMLLAKCFAKSLK</sequence>
<evidence type="ECO:0000256" key="1">
    <source>
        <dbReference type="SAM" id="MobiDB-lite"/>
    </source>
</evidence>
<accession>A0A6A5BZ85</accession>
<evidence type="ECO:0000259" key="2">
    <source>
        <dbReference type="Pfam" id="PF00899"/>
    </source>
</evidence>
<proteinExistence type="predicted"/>
<organism evidence="3 4">
    <name type="scientific">Naegleria fowleri</name>
    <name type="common">Brain eating amoeba</name>
    <dbReference type="NCBI Taxonomy" id="5763"/>
    <lineage>
        <taxon>Eukaryota</taxon>
        <taxon>Discoba</taxon>
        <taxon>Heterolobosea</taxon>
        <taxon>Tetramitia</taxon>
        <taxon>Eutetramitia</taxon>
        <taxon>Vahlkampfiidae</taxon>
        <taxon>Naegleria</taxon>
    </lineage>
</organism>
<evidence type="ECO:0000313" key="4">
    <source>
        <dbReference type="Proteomes" id="UP000444721"/>
    </source>
</evidence>
<dbReference type="RefSeq" id="XP_044564377.1">
    <property type="nucleotide sequence ID" value="XM_044703937.1"/>
</dbReference>
<dbReference type="Proteomes" id="UP000444721">
    <property type="component" value="Unassembled WGS sequence"/>
</dbReference>
<dbReference type="GeneID" id="68108550"/>
<dbReference type="PANTHER" id="PTHR43267:SF3">
    <property type="entry name" value="THIF PROTEIN"/>
    <property type="match status" value="1"/>
</dbReference>
<dbReference type="SUPFAM" id="SSF69572">
    <property type="entry name" value="Activating enzymes of the ubiquitin-like proteins"/>
    <property type="match status" value="1"/>
</dbReference>
<dbReference type="OMA" id="NMNRIRT"/>
<dbReference type="Pfam" id="PF00899">
    <property type="entry name" value="ThiF"/>
    <property type="match status" value="1"/>
</dbReference>
<dbReference type="VEuPathDB" id="AmoebaDB:NfTy_030080"/>
<dbReference type="CDD" id="cd01483">
    <property type="entry name" value="E1_enzyme_family"/>
    <property type="match status" value="1"/>
</dbReference>
<keyword evidence="4" id="KW-1185">Reference proteome</keyword>
<dbReference type="VEuPathDB" id="AmoebaDB:FDP41_001332"/>